<evidence type="ECO:0000313" key="2">
    <source>
        <dbReference type="EMBL" id="KAF6019100.1"/>
    </source>
</evidence>
<dbReference type="Proteomes" id="UP000593567">
    <property type="component" value="Unassembled WGS sequence"/>
</dbReference>
<accession>A0A7J7IZ05</accession>
<proteinExistence type="predicted"/>
<dbReference type="EMBL" id="VXIV02003254">
    <property type="protein sequence ID" value="KAF6019100.1"/>
    <property type="molecule type" value="Genomic_DNA"/>
</dbReference>
<dbReference type="AlphaFoldDB" id="A0A7J7IZ05"/>
<reference evidence="2" key="1">
    <citation type="submission" date="2020-06" db="EMBL/GenBank/DDBJ databases">
        <title>Draft genome of Bugula neritina, a colonial animal packing powerful symbionts and potential medicines.</title>
        <authorList>
            <person name="Rayko M."/>
        </authorList>
    </citation>
    <scope>NUCLEOTIDE SEQUENCE [LARGE SCALE GENOMIC DNA]</scope>
    <source>
        <strain evidence="2">Kwan_BN1</strain>
    </source>
</reference>
<name>A0A7J7IZ05_BUGNE</name>
<feature type="compositionally biased region" description="Polar residues" evidence="1">
    <location>
        <begin position="48"/>
        <end position="58"/>
    </location>
</feature>
<evidence type="ECO:0000256" key="1">
    <source>
        <dbReference type="SAM" id="MobiDB-lite"/>
    </source>
</evidence>
<keyword evidence="3" id="KW-1185">Reference proteome</keyword>
<sequence length="67" mass="7483">MPVITSTKTLSRERQISPAKHLVLRSPSSSPSPTHLTSPRKHQVFGFMSSNARASTLPKSYRPTRNH</sequence>
<protein>
    <submittedName>
        <fullName evidence="2">Uncharacterized protein</fullName>
    </submittedName>
</protein>
<gene>
    <name evidence="2" type="ORF">EB796_022597</name>
</gene>
<comment type="caution">
    <text evidence="2">The sequence shown here is derived from an EMBL/GenBank/DDBJ whole genome shotgun (WGS) entry which is preliminary data.</text>
</comment>
<feature type="region of interest" description="Disordered" evidence="1">
    <location>
        <begin position="1"/>
        <end position="67"/>
    </location>
</feature>
<organism evidence="2 3">
    <name type="scientific">Bugula neritina</name>
    <name type="common">Brown bryozoan</name>
    <name type="synonym">Sertularia neritina</name>
    <dbReference type="NCBI Taxonomy" id="10212"/>
    <lineage>
        <taxon>Eukaryota</taxon>
        <taxon>Metazoa</taxon>
        <taxon>Spiralia</taxon>
        <taxon>Lophotrochozoa</taxon>
        <taxon>Bryozoa</taxon>
        <taxon>Gymnolaemata</taxon>
        <taxon>Cheilostomatida</taxon>
        <taxon>Flustrina</taxon>
        <taxon>Buguloidea</taxon>
        <taxon>Bugulidae</taxon>
        <taxon>Bugula</taxon>
    </lineage>
</organism>
<evidence type="ECO:0000313" key="3">
    <source>
        <dbReference type="Proteomes" id="UP000593567"/>
    </source>
</evidence>